<dbReference type="RefSeq" id="WP_197164912.1">
    <property type="nucleotide sequence ID" value="NZ_JADZGI010000002.1"/>
</dbReference>
<protein>
    <submittedName>
        <fullName evidence="7">Phosphatase PAP2 family protein</fullName>
    </submittedName>
</protein>
<dbReference type="Pfam" id="PF14378">
    <property type="entry name" value="PAP2_3"/>
    <property type="match status" value="1"/>
</dbReference>
<evidence type="ECO:0000259" key="6">
    <source>
        <dbReference type="Pfam" id="PF14378"/>
    </source>
</evidence>
<feature type="transmembrane region" description="Helical" evidence="5">
    <location>
        <begin position="41"/>
        <end position="63"/>
    </location>
</feature>
<dbReference type="EMBL" id="JADZGI010000002">
    <property type="protein sequence ID" value="MBH0113938.1"/>
    <property type="molecule type" value="Genomic_DNA"/>
</dbReference>
<organism evidence="7 8">
    <name type="scientific">Novosphingobium aureum</name>
    <dbReference type="NCBI Taxonomy" id="2792964"/>
    <lineage>
        <taxon>Bacteria</taxon>
        <taxon>Pseudomonadati</taxon>
        <taxon>Pseudomonadota</taxon>
        <taxon>Alphaproteobacteria</taxon>
        <taxon>Sphingomonadales</taxon>
        <taxon>Sphingomonadaceae</taxon>
        <taxon>Novosphingobium</taxon>
    </lineage>
</organism>
<dbReference type="Proteomes" id="UP000617634">
    <property type="component" value="Unassembled WGS sequence"/>
</dbReference>
<dbReference type="PANTHER" id="PTHR31310">
    <property type="match status" value="1"/>
</dbReference>
<feature type="transmembrane region" description="Helical" evidence="5">
    <location>
        <begin position="84"/>
        <end position="104"/>
    </location>
</feature>
<gene>
    <name evidence="7" type="ORF">I5E68_13405</name>
</gene>
<evidence type="ECO:0000256" key="1">
    <source>
        <dbReference type="ARBA" id="ARBA00004141"/>
    </source>
</evidence>
<sequence>MRRLVEDRDWIVPALALTGAVGTCAIAATPSYLFLLHATSTPIGCFIIATVICSIWATWQVILARPVSPLREMWSIISRHRSGIGHLTGVVLVASLGLMVFTWTKSMLNFHVVFWADRALAEQDRALFLGHDPWTLFSWMNFRYVGHVYHRSWFVAIIGTLLVAASAPRSPERSAIMLHYFVLWLVIGPVIHMLMPAVGPIFYERMGYGNRFAGLVVDEETARIADYLWTTYQAKGSLLGSGISAMPSLHVVMSTWIAITARVIAPRLFPWAVAYAMLIFALSISLGWHYALDGIVGASAAIVSYLLLRSIMRRKHSTECSALPVPS</sequence>
<evidence type="ECO:0000256" key="3">
    <source>
        <dbReference type="ARBA" id="ARBA00022989"/>
    </source>
</evidence>
<comment type="caution">
    <text evidence="7">The sequence shown here is derived from an EMBL/GenBank/DDBJ whole genome shotgun (WGS) entry which is preliminary data.</text>
</comment>
<feature type="transmembrane region" description="Helical" evidence="5">
    <location>
        <begin position="290"/>
        <end position="308"/>
    </location>
</feature>
<name>A0A931HEI5_9SPHN</name>
<feature type="transmembrane region" description="Helical" evidence="5">
    <location>
        <begin position="148"/>
        <end position="168"/>
    </location>
</feature>
<evidence type="ECO:0000256" key="2">
    <source>
        <dbReference type="ARBA" id="ARBA00022692"/>
    </source>
</evidence>
<dbReference type="AlphaFoldDB" id="A0A931HEI5"/>
<feature type="domain" description="Inositolphosphotransferase Aur1/Ipt1" evidence="6">
    <location>
        <begin position="119"/>
        <end position="307"/>
    </location>
</feature>
<accession>A0A931HEI5</accession>
<dbReference type="InterPro" id="IPR026841">
    <property type="entry name" value="Aur1/Ipt1"/>
</dbReference>
<feature type="transmembrane region" description="Helical" evidence="5">
    <location>
        <begin position="238"/>
        <end position="261"/>
    </location>
</feature>
<feature type="transmembrane region" description="Helical" evidence="5">
    <location>
        <begin position="12"/>
        <end position="35"/>
    </location>
</feature>
<keyword evidence="4 5" id="KW-0472">Membrane</keyword>
<evidence type="ECO:0000313" key="8">
    <source>
        <dbReference type="Proteomes" id="UP000617634"/>
    </source>
</evidence>
<evidence type="ECO:0000256" key="5">
    <source>
        <dbReference type="SAM" id="Phobius"/>
    </source>
</evidence>
<dbReference type="InterPro" id="IPR052185">
    <property type="entry name" value="IPC_Synthase-Related"/>
</dbReference>
<comment type="subcellular location">
    <subcellularLocation>
        <location evidence="1">Membrane</location>
        <topology evidence="1">Multi-pass membrane protein</topology>
    </subcellularLocation>
</comment>
<evidence type="ECO:0000313" key="7">
    <source>
        <dbReference type="EMBL" id="MBH0113938.1"/>
    </source>
</evidence>
<evidence type="ECO:0000256" key="4">
    <source>
        <dbReference type="ARBA" id="ARBA00023136"/>
    </source>
</evidence>
<dbReference type="GO" id="GO:0016020">
    <property type="term" value="C:membrane"/>
    <property type="evidence" value="ECO:0007669"/>
    <property type="project" value="UniProtKB-SubCell"/>
</dbReference>
<reference evidence="7" key="1">
    <citation type="submission" date="2020-11" db="EMBL/GenBank/DDBJ databases">
        <title>Novosphingobium aureum sp. nov., a marine bacterium isolated from sediment of a salt flat.</title>
        <authorList>
            <person name="Yoo Y."/>
            <person name="Kim J.-J."/>
        </authorList>
    </citation>
    <scope>NUCLEOTIDE SEQUENCE</scope>
    <source>
        <strain evidence="7">YJ-S2-02</strain>
    </source>
</reference>
<feature type="transmembrane region" description="Helical" evidence="5">
    <location>
        <begin position="268"/>
        <end position="284"/>
    </location>
</feature>
<keyword evidence="8" id="KW-1185">Reference proteome</keyword>
<keyword evidence="2 5" id="KW-0812">Transmembrane</keyword>
<keyword evidence="3 5" id="KW-1133">Transmembrane helix</keyword>
<dbReference type="PANTHER" id="PTHR31310:SF7">
    <property type="entry name" value="PA-PHOSPHATASE RELATED-FAMILY PROTEIN DDB_G0268928"/>
    <property type="match status" value="1"/>
</dbReference>
<proteinExistence type="predicted"/>
<feature type="transmembrane region" description="Helical" evidence="5">
    <location>
        <begin position="180"/>
        <end position="203"/>
    </location>
</feature>